<feature type="region of interest" description="Disordered" evidence="1">
    <location>
        <begin position="72"/>
        <end position="99"/>
    </location>
</feature>
<keyword evidence="3" id="KW-1185">Reference proteome</keyword>
<reference evidence="2" key="2">
    <citation type="submission" date="2020-05" db="UniProtKB">
        <authorList>
            <consortium name="EnsemblMetazoa"/>
        </authorList>
    </citation>
    <scope>IDENTIFICATION</scope>
    <source>
        <strain evidence="2">IAEA</strain>
    </source>
</reference>
<evidence type="ECO:0000256" key="1">
    <source>
        <dbReference type="SAM" id="MobiDB-lite"/>
    </source>
</evidence>
<reference evidence="3" key="1">
    <citation type="submission" date="2015-01" db="EMBL/GenBank/DDBJ databases">
        <authorList>
            <person name="Aksoy S."/>
            <person name="Warren W."/>
            <person name="Wilson R.K."/>
        </authorList>
    </citation>
    <scope>NUCLEOTIDE SEQUENCE [LARGE SCALE GENOMIC DNA]</scope>
    <source>
        <strain evidence="3">IAEA</strain>
    </source>
</reference>
<organism evidence="2 3">
    <name type="scientific">Glossina palpalis gambiensis</name>
    <dbReference type="NCBI Taxonomy" id="67801"/>
    <lineage>
        <taxon>Eukaryota</taxon>
        <taxon>Metazoa</taxon>
        <taxon>Ecdysozoa</taxon>
        <taxon>Arthropoda</taxon>
        <taxon>Hexapoda</taxon>
        <taxon>Insecta</taxon>
        <taxon>Pterygota</taxon>
        <taxon>Neoptera</taxon>
        <taxon>Endopterygota</taxon>
        <taxon>Diptera</taxon>
        <taxon>Brachycera</taxon>
        <taxon>Muscomorpha</taxon>
        <taxon>Hippoboscoidea</taxon>
        <taxon>Glossinidae</taxon>
        <taxon>Glossina</taxon>
    </lineage>
</organism>
<dbReference type="EMBL" id="JXJN01007737">
    <property type="status" value="NOT_ANNOTATED_CDS"/>
    <property type="molecule type" value="Genomic_DNA"/>
</dbReference>
<evidence type="ECO:0000313" key="2">
    <source>
        <dbReference type="EnsemblMetazoa" id="GPPI017149-PA"/>
    </source>
</evidence>
<dbReference type="AlphaFoldDB" id="A0A1B0B2Y5"/>
<evidence type="ECO:0000313" key="3">
    <source>
        <dbReference type="Proteomes" id="UP000092460"/>
    </source>
</evidence>
<proteinExistence type="predicted"/>
<accession>A0A1B0B2Y5</accession>
<dbReference type="EnsemblMetazoa" id="GPPI017149-RA">
    <property type="protein sequence ID" value="GPPI017149-PA"/>
    <property type="gene ID" value="GPPI017149"/>
</dbReference>
<sequence length="151" mass="16867">MFLLLEKQTPLQLVILTLISSSLSSSSSSSSSSSMPSSCCHSIYKKLRKPCPGHRREFPAKSGPKYVVPKRVRYVPNAQRDRRDGVDPNGDQDDGPNDAVQCARHDVAPHAPHDAVRHVRRDDDVAQYVRYDDVANAQCDQHDEDNAQLRS</sequence>
<dbReference type="VEuPathDB" id="VectorBase:GPPI017149"/>
<dbReference type="EMBL" id="JXJN01007738">
    <property type="status" value="NOT_ANNOTATED_CDS"/>
    <property type="molecule type" value="Genomic_DNA"/>
</dbReference>
<dbReference type="Proteomes" id="UP000092460">
    <property type="component" value="Unassembled WGS sequence"/>
</dbReference>
<name>A0A1B0B2Y5_9MUSC</name>
<protein>
    <submittedName>
        <fullName evidence="2">Uncharacterized protein</fullName>
    </submittedName>
</protein>